<feature type="transmembrane region" description="Helical" evidence="1">
    <location>
        <begin position="60"/>
        <end position="81"/>
    </location>
</feature>
<sequence length="86" mass="9696">MPSVSWEGDQKGLGAAAFPLRLGTYHCPSAPSKSQDRFYHEGQPRIFAENWLRRVSRDRLYSACFVLAILLSVPSCHFVPFNLKLG</sequence>
<accession>A0A5N7CWJ5</accession>
<reference evidence="2 3" key="1">
    <citation type="submission" date="2019-04" db="EMBL/GenBank/DDBJ databases">
        <authorList>
            <consortium name="DOE Joint Genome Institute"/>
            <person name="Mondo S."/>
            <person name="Kjaerbolling I."/>
            <person name="Vesth T."/>
            <person name="Frisvad J.C."/>
            <person name="Nybo J.L."/>
            <person name="Theobald S."/>
            <person name="Kildgaard S."/>
            <person name="Isbrandt T."/>
            <person name="Kuo A."/>
            <person name="Sato A."/>
            <person name="Lyhne E.K."/>
            <person name="Kogle M.E."/>
            <person name="Wiebenga A."/>
            <person name="Kun R.S."/>
            <person name="Lubbers R.J."/>
            <person name="Makela M.R."/>
            <person name="Barry K."/>
            <person name="Chovatia M."/>
            <person name="Clum A."/>
            <person name="Daum C."/>
            <person name="Haridas S."/>
            <person name="He G."/>
            <person name="LaButti K."/>
            <person name="Lipzen A."/>
            <person name="Riley R."/>
            <person name="Salamov A."/>
            <person name="Simmons B.A."/>
            <person name="Magnuson J.K."/>
            <person name="Henrissat B."/>
            <person name="Mortensen U.H."/>
            <person name="Larsen T.O."/>
            <person name="Devries R.P."/>
            <person name="Grigoriev I.V."/>
            <person name="Machida M."/>
            <person name="Baker S.E."/>
            <person name="Andersen M.R."/>
            <person name="Cantor M.N."/>
            <person name="Hua S.X."/>
        </authorList>
    </citation>
    <scope>NUCLEOTIDE SEQUENCE [LARGE SCALE GENOMIC DNA]</scope>
    <source>
        <strain evidence="2 3">CBS 119388</strain>
    </source>
</reference>
<evidence type="ECO:0000313" key="2">
    <source>
        <dbReference type="EMBL" id="KAE8398565.1"/>
    </source>
</evidence>
<keyword evidence="1" id="KW-0472">Membrane</keyword>
<gene>
    <name evidence="2" type="ORF">BDV37DRAFT_26480</name>
</gene>
<name>A0A5N7CWJ5_9EURO</name>
<keyword evidence="3" id="KW-1185">Reference proteome</keyword>
<dbReference type="EMBL" id="ML736854">
    <property type="protein sequence ID" value="KAE8398565.1"/>
    <property type="molecule type" value="Genomic_DNA"/>
</dbReference>
<keyword evidence="1" id="KW-0812">Transmembrane</keyword>
<dbReference type="GeneID" id="43668404"/>
<dbReference type="RefSeq" id="XP_031935884.1">
    <property type="nucleotide sequence ID" value="XM_032083713.1"/>
</dbReference>
<keyword evidence="1" id="KW-1133">Transmembrane helix</keyword>
<evidence type="ECO:0000313" key="3">
    <source>
        <dbReference type="Proteomes" id="UP000325579"/>
    </source>
</evidence>
<dbReference type="Proteomes" id="UP000325579">
    <property type="component" value="Unassembled WGS sequence"/>
</dbReference>
<organism evidence="2 3">
    <name type="scientific">Aspergillus pseudonomiae</name>
    <dbReference type="NCBI Taxonomy" id="1506151"/>
    <lineage>
        <taxon>Eukaryota</taxon>
        <taxon>Fungi</taxon>
        <taxon>Dikarya</taxon>
        <taxon>Ascomycota</taxon>
        <taxon>Pezizomycotina</taxon>
        <taxon>Eurotiomycetes</taxon>
        <taxon>Eurotiomycetidae</taxon>
        <taxon>Eurotiales</taxon>
        <taxon>Aspergillaceae</taxon>
        <taxon>Aspergillus</taxon>
        <taxon>Aspergillus subgen. Circumdati</taxon>
    </lineage>
</organism>
<proteinExistence type="predicted"/>
<evidence type="ECO:0000256" key="1">
    <source>
        <dbReference type="SAM" id="Phobius"/>
    </source>
</evidence>
<protein>
    <submittedName>
        <fullName evidence="2">Uncharacterized protein</fullName>
    </submittedName>
</protein>
<dbReference type="AlphaFoldDB" id="A0A5N7CWJ5"/>